<sequence length="33" mass="3832">MRTSAIFLPGFEGTEKKRVFCKIDIKVGRMMKI</sequence>
<reference evidence="1 2" key="1">
    <citation type="journal article" date="2014" name="Nature">
        <title>The genome of the recently domesticated crop plant sugar beet (Beta vulgaris).</title>
        <authorList>
            <person name="Dohm J.C."/>
            <person name="Minoche A.E."/>
            <person name="Holtgrawe D."/>
            <person name="Capella-Gutierrez S."/>
            <person name="Zakrzewski F."/>
            <person name="Tafer H."/>
            <person name="Rupp O."/>
            <person name="Sorensen T.R."/>
            <person name="Stracke R."/>
            <person name="Reinhardt R."/>
            <person name="Goesmann A."/>
            <person name="Kraft T."/>
            <person name="Schulz B."/>
            <person name="Stadler P.F."/>
            <person name="Schmidt T."/>
            <person name="Gabaldon T."/>
            <person name="Lehrach H."/>
            <person name="Weisshaar B."/>
            <person name="Himmelbauer H."/>
        </authorList>
    </citation>
    <scope>NUCLEOTIDE SEQUENCE [LARGE SCALE GENOMIC DNA]</scope>
    <source>
        <tissue evidence="1">Taproot</tissue>
    </source>
</reference>
<evidence type="ECO:0000313" key="1">
    <source>
        <dbReference type="EMBL" id="KMS97579.1"/>
    </source>
</evidence>
<proteinExistence type="predicted"/>
<protein>
    <submittedName>
        <fullName evidence="1">Uncharacterized protein</fullName>
    </submittedName>
</protein>
<dbReference type="AlphaFoldDB" id="A0A0J8B8J0"/>
<dbReference type="Proteomes" id="UP000035740">
    <property type="component" value="Unassembled WGS sequence"/>
</dbReference>
<keyword evidence="2" id="KW-1185">Reference proteome</keyword>
<evidence type="ECO:0000313" key="2">
    <source>
        <dbReference type="Proteomes" id="UP000035740"/>
    </source>
</evidence>
<accession>A0A0J8B8J0</accession>
<dbReference type="Gramene" id="KMS97579">
    <property type="protein sequence ID" value="KMS97579"/>
    <property type="gene ID" value="BVRB_5g125500"/>
</dbReference>
<dbReference type="EMBL" id="KQ090304">
    <property type="protein sequence ID" value="KMS97579.1"/>
    <property type="molecule type" value="Genomic_DNA"/>
</dbReference>
<organism evidence="1 2">
    <name type="scientific">Beta vulgaris subsp. vulgaris</name>
    <name type="common">Beet</name>
    <dbReference type="NCBI Taxonomy" id="3555"/>
    <lineage>
        <taxon>Eukaryota</taxon>
        <taxon>Viridiplantae</taxon>
        <taxon>Streptophyta</taxon>
        <taxon>Embryophyta</taxon>
        <taxon>Tracheophyta</taxon>
        <taxon>Spermatophyta</taxon>
        <taxon>Magnoliopsida</taxon>
        <taxon>eudicotyledons</taxon>
        <taxon>Gunneridae</taxon>
        <taxon>Pentapetalae</taxon>
        <taxon>Caryophyllales</taxon>
        <taxon>Chenopodiaceae</taxon>
        <taxon>Betoideae</taxon>
        <taxon>Beta</taxon>
    </lineage>
</organism>
<gene>
    <name evidence="1" type="ORF">BVRB_5g125500</name>
</gene>
<name>A0A0J8B8J0_BETVV</name>